<comment type="function">
    <text evidence="8">Molecular chaperone. Has ATPase activity.</text>
</comment>
<keyword evidence="3 8" id="KW-0963">Cytoplasm</keyword>
<comment type="caution">
    <text evidence="10">The sequence shown here is derived from an EMBL/GenBank/DDBJ whole genome shotgun (WGS) entry which is preliminary data.</text>
</comment>
<feature type="binding site" evidence="9">
    <location>
        <begin position="124"/>
        <end position="129"/>
    </location>
    <ligand>
        <name>ATP</name>
        <dbReference type="ChEBI" id="CHEBI:30616"/>
    </ligand>
</feature>
<feature type="binding site" evidence="9">
    <location>
        <begin position="100"/>
        <end position="101"/>
    </location>
    <ligand>
        <name>ATP</name>
        <dbReference type="ChEBI" id="CHEBI:30616"/>
    </ligand>
</feature>
<dbReference type="HAMAP" id="MF_00505">
    <property type="entry name" value="HSP90"/>
    <property type="match status" value="1"/>
</dbReference>
<dbReference type="EMBL" id="JAFBDQ010000003">
    <property type="protein sequence ID" value="MBM7555804.1"/>
    <property type="molecule type" value="Genomic_DNA"/>
</dbReference>
<evidence type="ECO:0000256" key="3">
    <source>
        <dbReference type="ARBA" id="ARBA00022490"/>
    </source>
</evidence>
<dbReference type="SUPFAM" id="SSF110942">
    <property type="entry name" value="HSP90 C-terminal domain"/>
    <property type="match status" value="1"/>
</dbReference>
<dbReference type="GO" id="GO:0140662">
    <property type="term" value="F:ATP-dependent protein folding chaperone"/>
    <property type="evidence" value="ECO:0007669"/>
    <property type="project" value="InterPro"/>
</dbReference>
<feature type="binding site" evidence="9">
    <location>
        <position position="80"/>
    </location>
    <ligand>
        <name>ATP</name>
        <dbReference type="ChEBI" id="CHEBI:30616"/>
    </ligand>
</feature>
<comment type="caution">
    <text evidence="8">Lacks conserved residue(s) required for the propagation of feature annotation.</text>
</comment>
<dbReference type="Pfam" id="PF00183">
    <property type="entry name" value="HSP90"/>
    <property type="match status" value="1"/>
</dbReference>
<comment type="subcellular location">
    <subcellularLocation>
        <location evidence="1 8">Cytoplasm</location>
    </subcellularLocation>
</comment>
<feature type="binding site" evidence="9">
    <location>
        <position position="93"/>
    </location>
    <ligand>
        <name>ATP</name>
        <dbReference type="ChEBI" id="CHEBI:30616"/>
    </ligand>
</feature>
<dbReference type="GO" id="GO:0051082">
    <property type="term" value="F:unfolded protein binding"/>
    <property type="evidence" value="ECO:0007669"/>
    <property type="project" value="UniProtKB-UniRule"/>
</dbReference>
<evidence type="ECO:0000256" key="9">
    <source>
        <dbReference type="PIRSR" id="PIRSR002583-1"/>
    </source>
</evidence>
<keyword evidence="11" id="KW-1185">Reference proteome</keyword>
<dbReference type="Gene3D" id="1.20.120.790">
    <property type="entry name" value="Heat shock protein 90, C-terminal domain"/>
    <property type="match status" value="1"/>
</dbReference>
<evidence type="ECO:0000256" key="5">
    <source>
        <dbReference type="ARBA" id="ARBA00022840"/>
    </source>
</evidence>
<dbReference type="InterPro" id="IPR020575">
    <property type="entry name" value="Hsp90_N"/>
</dbReference>
<feature type="binding site" evidence="9">
    <location>
        <position position="343"/>
    </location>
    <ligand>
        <name>ATP</name>
        <dbReference type="ChEBI" id="CHEBI:30616"/>
    </ligand>
</feature>
<proteinExistence type="inferred from homology"/>
<dbReference type="Gene3D" id="3.30.565.10">
    <property type="entry name" value="Histidine kinase-like ATPase, C-terminal domain"/>
    <property type="match status" value="1"/>
</dbReference>
<dbReference type="InterPro" id="IPR036890">
    <property type="entry name" value="HATPase_C_sf"/>
</dbReference>
<dbReference type="Gene3D" id="3.40.50.11260">
    <property type="match status" value="1"/>
</dbReference>
<dbReference type="AlphaFoldDB" id="A0A939BQ10"/>
<dbReference type="GO" id="GO:0016887">
    <property type="term" value="F:ATP hydrolysis activity"/>
    <property type="evidence" value="ECO:0007669"/>
    <property type="project" value="InterPro"/>
</dbReference>
<name>A0A939BQ10_9FIRM</name>
<reference evidence="10" key="1">
    <citation type="submission" date="2021-01" db="EMBL/GenBank/DDBJ databases">
        <title>Genomic Encyclopedia of Type Strains, Phase IV (KMG-IV): sequencing the most valuable type-strain genomes for metagenomic binning, comparative biology and taxonomic classification.</title>
        <authorList>
            <person name="Goeker M."/>
        </authorList>
    </citation>
    <scope>NUCLEOTIDE SEQUENCE</scope>
    <source>
        <strain evidence="10">DSM 23230</strain>
    </source>
</reference>
<accession>A0A939BQ10</accession>
<dbReference type="SUPFAM" id="SSF54211">
    <property type="entry name" value="Ribosomal protein S5 domain 2-like"/>
    <property type="match status" value="1"/>
</dbReference>
<dbReference type="PRINTS" id="PR00775">
    <property type="entry name" value="HEATSHOCK90"/>
</dbReference>
<feature type="region of interest" description="A; substrate-binding" evidence="8">
    <location>
        <begin position="1"/>
        <end position="343"/>
    </location>
</feature>
<dbReference type="PIRSF" id="PIRSF002583">
    <property type="entry name" value="Hsp90"/>
    <property type="match status" value="1"/>
</dbReference>
<evidence type="ECO:0000256" key="6">
    <source>
        <dbReference type="ARBA" id="ARBA00023016"/>
    </source>
</evidence>
<protein>
    <recommendedName>
        <fullName evidence="8">Chaperone protein HtpG</fullName>
    </recommendedName>
    <alternativeName>
        <fullName evidence="8">Heat shock protein HtpG</fullName>
    </alternativeName>
    <alternativeName>
        <fullName evidence="8">High temperature protein G</fullName>
    </alternativeName>
</protein>
<dbReference type="InterPro" id="IPR020568">
    <property type="entry name" value="Ribosomal_Su5_D2-typ_SF"/>
</dbReference>
<feature type="binding site" evidence="9">
    <location>
        <position position="85"/>
    </location>
    <ligand>
        <name>ATP</name>
        <dbReference type="ChEBI" id="CHEBI:30616"/>
    </ligand>
</feature>
<dbReference type="Pfam" id="PF13589">
    <property type="entry name" value="HATPase_c_3"/>
    <property type="match status" value="1"/>
</dbReference>
<keyword evidence="4 8" id="KW-0547">Nucleotide-binding</keyword>
<evidence type="ECO:0000256" key="1">
    <source>
        <dbReference type="ARBA" id="ARBA00004496"/>
    </source>
</evidence>
<evidence type="ECO:0000256" key="2">
    <source>
        <dbReference type="ARBA" id="ARBA00008239"/>
    </source>
</evidence>
<sequence length="629" mass="72715">MANAEQREFKTETQKMLDLMINSIYTNQEIFLRELIANASDAIDKIQFESLTNVDLLEGDSDFEICLDVDADEGEFTISDNGIGMTYDEVIENIGTIAQSGSQEFLQKLQEHQNDEDAVDFIGQFGVGFYSSFMVADKVTLITRAPQADKGVKWVSEGDGTYSIEKVDKEERGTTIKLDLRDDFTAGGDEIDVTDRQTIQRLVKRYSNYVEYPIKMKFYPENEEGETEEEVRTLNTMKPLWERNKQDVSEEEYSEFYQEVFQEWSDPLEVIHKKVEGLVKYTTLLFIPEQAPSDIYSEDFEQGLRLYSKNNFVMDNCQKLLPDYLRFVRGLVDSPDFSLNLSRETLQDNKQLKIIGKNLEKAVLKRLKKMLEDDWEQYLKFWSEFGQLIKSGVNMTYGDKRDKLVDLLVFPSSHSDEFTTLEEYVERMNEEQDKIYYVTGENEATVEKLPQMELLQEKGLEVLYFFDEIDEFVINNLAEYDEIEFKSVLSGDLDLLDEDEEDDEEDDETEELLAAIEENLESKVDEVRLSKRLKSSAVCLVSAEAGLSMSMEKVLEQMNQNVGRAQRILEINPKHQLFSKLKTIYEQQGNSQQLSKYSDLLYSLAGLVEGFTPEDPVEFSNKITELMAE</sequence>
<feature type="binding site" evidence="9">
    <location>
        <position position="34"/>
    </location>
    <ligand>
        <name>ATP</name>
        <dbReference type="ChEBI" id="CHEBI:30616"/>
    </ligand>
</feature>
<dbReference type="InterPro" id="IPR001404">
    <property type="entry name" value="Hsp90_fam"/>
</dbReference>
<keyword evidence="7 8" id="KW-0143">Chaperone</keyword>
<organism evidence="10 11">
    <name type="scientific">Halanaerobacter jeridensis</name>
    <dbReference type="NCBI Taxonomy" id="706427"/>
    <lineage>
        <taxon>Bacteria</taxon>
        <taxon>Bacillati</taxon>
        <taxon>Bacillota</taxon>
        <taxon>Clostridia</taxon>
        <taxon>Halanaerobiales</taxon>
        <taxon>Halobacteroidaceae</taxon>
        <taxon>Halanaerobacter</taxon>
    </lineage>
</organism>
<feature type="binding site" evidence="9">
    <location>
        <position position="174"/>
    </location>
    <ligand>
        <name>ATP</name>
        <dbReference type="ChEBI" id="CHEBI:30616"/>
    </ligand>
</feature>
<dbReference type="SUPFAM" id="SSF55874">
    <property type="entry name" value="ATPase domain of HSP90 chaperone/DNA topoisomerase II/histidine kinase"/>
    <property type="match status" value="1"/>
</dbReference>
<dbReference type="GO" id="GO:0005737">
    <property type="term" value="C:cytoplasm"/>
    <property type="evidence" value="ECO:0007669"/>
    <property type="project" value="UniProtKB-SubCell"/>
</dbReference>
<evidence type="ECO:0000256" key="4">
    <source>
        <dbReference type="ARBA" id="ARBA00022741"/>
    </source>
</evidence>
<dbReference type="RefSeq" id="WP_204700530.1">
    <property type="nucleotide sequence ID" value="NZ_JAFBDQ010000003.1"/>
</dbReference>
<dbReference type="InterPro" id="IPR037196">
    <property type="entry name" value="HSP90_C"/>
</dbReference>
<dbReference type="FunFam" id="3.30.565.10:FF:000009">
    <property type="entry name" value="Molecular chaperone HtpG"/>
    <property type="match status" value="1"/>
</dbReference>
<dbReference type="PANTHER" id="PTHR11528">
    <property type="entry name" value="HEAT SHOCK PROTEIN 90 FAMILY MEMBER"/>
    <property type="match status" value="1"/>
</dbReference>
<evidence type="ECO:0000313" key="10">
    <source>
        <dbReference type="EMBL" id="MBM7555804.1"/>
    </source>
</evidence>
<evidence type="ECO:0000313" key="11">
    <source>
        <dbReference type="Proteomes" id="UP000774000"/>
    </source>
</evidence>
<dbReference type="Gene3D" id="3.30.230.80">
    <property type="match status" value="1"/>
</dbReference>
<evidence type="ECO:0000256" key="7">
    <source>
        <dbReference type="ARBA" id="ARBA00023186"/>
    </source>
</evidence>
<dbReference type="CDD" id="cd16927">
    <property type="entry name" value="HATPase_Hsp90-like"/>
    <property type="match status" value="1"/>
</dbReference>
<feature type="binding site" evidence="9">
    <location>
        <position position="38"/>
    </location>
    <ligand>
        <name>ATP</name>
        <dbReference type="ChEBI" id="CHEBI:30616"/>
    </ligand>
</feature>
<keyword evidence="6 8" id="KW-0346">Stress response</keyword>
<feature type="region of interest" description="C" evidence="8">
    <location>
        <begin position="554"/>
        <end position="629"/>
    </location>
</feature>
<dbReference type="NCBIfam" id="NF003555">
    <property type="entry name" value="PRK05218.1"/>
    <property type="match status" value="1"/>
</dbReference>
<keyword evidence="5 8" id="KW-0067">ATP-binding</keyword>
<dbReference type="Proteomes" id="UP000774000">
    <property type="component" value="Unassembled WGS sequence"/>
</dbReference>
<evidence type="ECO:0000256" key="8">
    <source>
        <dbReference type="HAMAP-Rule" id="MF_00505"/>
    </source>
</evidence>
<comment type="similarity">
    <text evidence="2 8">Belongs to the heat shock protein 90 family.</text>
</comment>
<dbReference type="GO" id="GO:0005524">
    <property type="term" value="F:ATP binding"/>
    <property type="evidence" value="ECO:0007669"/>
    <property type="project" value="UniProtKB-UniRule"/>
</dbReference>
<gene>
    <name evidence="8" type="primary">htpG</name>
    <name evidence="10" type="ORF">JOC47_000638</name>
</gene>
<comment type="subunit">
    <text evidence="8">Homodimer.</text>
</comment>